<evidence type="ECO:0000313" key="3">
    <source>
        <dbReference type="Proteomes" id="UP000315540"/>
    </source>
</evidence>
<reference evidence="2 3" key="1">
    <citation type="submission" date="2019-06" db="EMBL/GenBank/DDBJ databases">
        <authorList>
            <person name="Meng X."/>
        </authorList>
    </citation>
    <scope>NUCLEOTIDE SEQUENCE [LARGE SCALE GENOMIC DNA]</scope>
    <source>
        <strain evidence="2 3">M625</strain>
    </source>
</reference>
<dbReference type="OrthoDB" id="9853932at2"/>
<sequence>MIAILPVVLYSYRFLPKVKTVTFLSYQWDFNGFTSSYSFLFAFLSKVAPIIFISLFFLKPKPINFLNRKITIKHFLFPTLLIYCYQLIFIVAPVDKIDEGFYSELVGWSVAAVMSLLIIFSNEYFIIISKLFHFFYLKLTLNKHRLKMKIRKLIFFIVKTRNNKSHHLDHEVFDKEMWEVLDKTSK</sequence>
<dbReference type="AlphaFoldDB" id="A0A504JC43"/>
<protein>
    <submittedName>
        <fullName evidence="2">Uncharacterized protein</fullName>
    </submittedName>
</protein>
<evidence type="ECO:0000313" key="2">
    <source>
        <dbReference type="EMBL" id="TPN83861.1"/>
    </source>
</evidence>
<keyword evidence="3" id="KW-1185">Reference proteome</keyword>
<proteinExistence type="predicted"/>
<name>A0A504JC43_9FLAO</name>
<feature type="transmembrane region" description="Helical" evidence="1">
    <location>
        <begin position="37"/>
        <end position="58"/>
    </location>
</feature>
<dbReference type="RefSeq" id="WP_140595167.1">
    <property type="nucleotide sequence ID" value="NZ_VFWZ01000006.1"/>
</dbReference>
<gene>
    <name evidence="2" type="ORF">FHK87_18005</name>
</gene>
<dbReference type="Proteomes" id="UP000315540">
    <property type="component" value="Unassembled WGS sequence"/>
</dbReference>
<evidence type="ECO:0000256" key="1">
    <source>
        <dbReference type="SAM" id="Phobius"/>
    </source>
</evidence>
<accession>A0A504JC43</accession>
<feature type="transmembrane region" description="Helical" evidence="1">
    <location>
        <begin position="112"/>
        <end position="137"/>
    </location>
</feature>
<comment type="caution">
    <text evidence="2">The sequence shown here is derived from an EMBL/GenBank/DDBJ whole genome shotgun (WGS) entry which is preliminary data.</text>
</comment>
<organism evidence="2 3">
    <name type="scientific">Aquimarina algicola</name>
    <dbReference type="NCBI Taxonomy" id="2589995"/>
    <lineage>
        <taxon>Bacteria</taxon>
        <taxon>Pseudomonadati</taxon>
        <taxon>Bacteroidota</taxon>
        <taxon>Flavobacteriia</taxon>
        <taxon>Flavobacteriales</taxon>
        <taxon>Flavobacteriaceae</taxon>
        <taxon>Aquimarina</taxon>
    </lineage>
</organism>
<feature type="transmembrane region" description="Helical" evidence="1">
    <location>
        <begin position="70"/>
        <end position="92"/>
    </location>
</feature>
<keyword evidence="1" id="KW-0472">Membrane</keyword>
<keyword evidence="1" id="KW-0812">Transmembrane</keyword>
<dbReference type="EMBL" id="VFWZ01000006">
    <property type="protein sequence ID" value="TPN83861.1"/>
    <property type="molecule type" value="Genomic_DNA"/>
</dbReference>
<keyword evidence="1" id="KW-1133">Transmembrane helix</keyword>